<keyword evidence="4 6" id="KW-0472">Membrane</keyword>
<evidence type="ECO:0000313" key="8">
    <source>
        <dbReference type="Proteomes" id="UP001337655"/>
    </source>
</evidence>
<organism evidence="7 8">
    <name type="scientific">Saxophila tyrrhenica</name>
    <dbReference type="NCBI Taxonomy" id="1690608"/>
    <lineage>
        <taxon>Eukaryota</taxon>
        <taxon>Fungi</taxon>
        <taxon>Dikarya</taxon>
        <taxon>Ascomycota</taxon>
        <taxon>Pezizomycotina</taxon>
        <taxon>Dothideomycetes</taxon>
        <taxon>Dothideomycetidae</taxon>
        <taxon>Mycosphaerellales</taxon>
        <taxon>Extremaceae</taxon>
        <taxon>Saxophila</taxon>
    </lineage>
</organism>
<dbReference type="SUPFAM" id="SSF103473">
    <property type="entry name" value="MFS general substrate transporter"/>
    <property type="match status" value="1"/>
</dbReference>
<name>A0AAV9NZA5_9PEZI</name>
<evidence type="ECO:0000256" key="4">
    <source>
        <dbReference type="ARBA" id="ARBA00023136"/>
    </source>
</evidence>
<dbReference type="Gene3D" id="1.20.1250.20">
    <property type="entry name" value="MFS general substrate transporter like domains"/>
    <property type="match status" value="1"/>
</dbReference>
<feature type="region of interest" description="Disordered" evidence="5">
    <location>
        <begin position="244"/>
        <end position="284"/>
    </location>
</feature>
<evidence type="ECO:0000256" key="2">
    <source>
        <dbReference type="ARBA" id="ARBA00022692"/>
    </source>
</evidence>
<gene>
    <name evidence="7" type="ORF">LTR77_009020</name>
</gene>
<feature type="transmembrane region" description="Helical" evidence="6">
    <location>
        <begin position="147"/>
        <end position="171"/>
    </location>
</feature>
<feature type="transmembrane region" description="Helical" evidence="6">
    <location>
        <begin position="92"/>
        <end position="112"/>
    </location>
</feature>
<dbReference type="GO" id="GO:0005886">
    <property type="term" value="C:plasma membrane"/>
    <property type="evidence" value="ECO:0007669"/>
    <property type="project" value="TreeGrafter"/>
</dbReference>
<dbReference type="GeneID" id="89930352"/>
<proteinExistence type="predicted"/>
<feature type="transmembrane region" description="Helical" evidence="6">
    <location>
        <begin position="509"/>
        <end position="529"/>
    </location>
</feature>
<comment type="subcellular location">
    <subcellularLocation>
        <location evidence="1">Membrane</location>
        <topology evidence="1">Multi-pass membrane protein</topology>
    </subcellularLocation>
</comment>
<dbReference type="RefSeq" id="XP_064655575.1">
    <property type="nucleotide sequence ID" value="XM_064806249.1"/>
</dbReference>
<evidence type="ECO:0000256" key="1">
    <source>
        <dbReference type="ARBA" id="ARBA00004141"/>
    </source>
</evidence>
<dbReference type="PANTHER" id="PTHR23502">
    <property type="entry name" value="MAJOR FACILITATOR SUPERFAMILY"/>
    <property type="match status" value="1"/>
</dbReference>
<accession>A0AAV9NZA5</accession>
<dbReference type="AlphaFoldDB" id="A0AAV9NZA5"/>
<keyword evidence="3 6" id="KW-1133">Transmembrane helix</keyword>
<protein>
    <submittedName>
        <fullName evidence="7">Uncharacterized protein</fullName>
    </submittedName>
</protein>
<keyword evidence="2 6" id="KW-0812">Transmembrane</keyword>
<dbReference type="InterPro" id="IPR036259">
    <property type="entry name" value="MFS_trans_sf"/>
</dbReference>
<dbReference type="PANTHER" id="PTHR23502:SF50">
    <property type="entry name" value="TRANSPORTER, PUTATIVE (AFU_ORTHOLOGUE AFUA_5G00430)-RELATED"/>
    <property type="match status" value="1"/>
</dbReference>
<feature type="transmembrane region" description="Helical" evidence="6">
    <location>
        <begin position="368"/>
        <end position="394"/>
    </location>
</feature>
<feature type="compositionally biased region" description="Polar residues" evidence="5">
    <location>
        <begin position="244"/>
        <end position="256"/>
    </location>
</feature>
<comment type="caution">
    <text evidence="7">The sequence shown here is derived from an EMBL/GenBank/DDBJ whole genome shotgun (WGS) entry which is preliminary data.</text>
</comment>
<dbReference type="Proteomes" id="UP001337655">
    <property type="component" value="Unassembled WGS sequence"/>
</dbReference>
<feature type="transmembrane region" description="Helical" evidence="6">
    <location>
        <begin position="207"/>
        <end position="227"/>
    </location>
</feature>
<evidence type="ECO:0000256" key="6">
    <source>
        <dbReference type="SAM" id="Phobius"/>
    </source>
</evidence>
<evidence type="ECO:0000313" key="7">
    <source>
        <dbReference type="EMBL" id="KAK5165491.1"/>
    </source>
</evidence>
<dbReference type="InterPro" id="IPR011701">
    <property type="entry name" value="MFS"/>
</dbReference>
<dbReference type="EMBL" id="JAVRRT010000016">
    <property type="protein sequence ID" value="KAK5165491.1"/>
    <property type="molecule type" value="Genomic_DNA"/>
</dbReference>
<feature type="transmembrane region" description="Helical" evidence="6">
    <location>
        <begin position="326"/>
        <end position="348"/>
    </location>
</feature>
<dbReference type="Pfam" id="PF07690">
    <property type="entry name" value="MFS_1"/>
    <property type="match status" value="1"/>
</dbReference>
<feature type="transmembrane region" description="Helical" evidence="6">
    <location>
        <begin position="479"/>
        <end position="503"/>
    </location>
</feature>
<dbReference type="GO" id="GO:0022857">
    <property type="term" value="F:transmembrane transporter activity"/>
    <property type="evidence" value="ECO:0007669"/>
    <property type="project" value="InterPro"/>
</dbReference>
<evidence type="ECO:0000256" key="5">
    <source>
        <dbReference type="SAM" id="MobiDB-lite"/>
    </source>
</evidence>
<evidence type="ECO:0000256" key="3">
    <source>
        <dbReference type="ARBA" id="ARBA00022989"/>
    </source>
</evidence>
<sequence>MDDYYDPDWPPGTVKLQQLLDRDTKDSEIILQPRPTDNPNDPLNWSKWQKGINYFLASFYAMMVYAFVNATSPTWGPMGTELNFSPSTLTNTYAIGCATLALGAPMLIPFALKYGSRPVYVFSSLAQFAISIWAAKTQTAGDWWGVNALQCWLGALCEVLIQMTIADMYFVHQRGLMNSIYIWVLNMGGNLAVVAAGFITVDQGWRWVWWWCAIFFAVQLIMFVFGFEETKFMHVGTLEGRQGSVVSESQPKQGSGPTDDKDSKDPTYGGASPDAEAGSNEETTRKLSTIQVNPAIPRKTYWQKLSLLTTSPGNWSHFLRHSYQPFMILGTIPGVLFCSLCYAVLLAWNTVMTAALSLYMLDPPYSFSASQIGLMSLAPFVGNTLGSLVCGPVSDRIALYLSKRNNGVYEPEMRFYVFLPFVPFQVAGAFWFGYALDRGMPWPQVAVAYGLCNFGSAPLQSLALTYLLDAYNEIVGDALTALTFVRNLFSTIFVFAMPAWVAAVGVANVFNTIGAIGIVVLSFAGFFIWKGKGLRVKTARVYRYYAERQFDARPM</sequence>
<feature type="transmembrane region" description="Helical" evidence="6">
    <location>
        <begin position="52"/>
        <end position="72"/>
    </location>
</feature>
<keyword evidence="8" id="KW-1185">Reference proteome</keyword>
<feature type="transmembrane region" description="Helical" evidence="6">
    <location>
        <begin position="415"/>
        <end position="434"/>
    </location>
</feature>
<reference evidence="7 8" key="1">
    <citation type="submission" date="2023-08" db="EMBL/GenBank/DDBJ databases">
        <title>Black Yeasts Isolated from many extreme environments.</title>
        <authorList>
            <person name="Coleine C."/>
            <person name="Stajich J.E."/>
            <person name="Selbmann L."/>
        </authorList>
    </citation>
    <scope>NUCLEOTIDE SEQUENCE [LARGE SCALE GENOMIC DNA]</scope>
    <source>
        <strain evidence="7 8">CCFEE 5935</strain>
    </source>
</reference>
<feature type="transmembrane region" description="Helical" evidence="6">
    <location>
        <begin position="180"/>
        <end position="201"/>
    </location>
</feature>
<feature type="transmembrane region" description="Helical" evidence="6">
    <location>
        <begin position="119"/>
        <end position="135"/>
    </location>
</feature>
<feature type="transmembrane region" description="Helical" evidence="6">
    <location>
        <begin position="446"/>
        <end position="467"/>
    </location>
</feature>